<dbReference type="GO" id="GO:0004376">
    <property type="term" value="F:GPI mannosyltransferase activity"/>
    <property type="evidence" value="ECO:0007669"/>
    <property type="project" value="InterPro"/>
</dbReference>
<dbReference type="InterPro" id="IPR007315">
    <property type="entry name" value="PIG-V/Gpi18"/>
</dbReference>
<dbReference type="AlphaFoldDB" id="A0A7J3SNH7"/>
<accession>A0A7J3SNH7</accession>
<dbReference type="GO" id="GO:0006506">
    <property type="term" value="P:GPI anchor biosynthetic process"/>
    <property type="evidence" value="ECO:0007669"/>
    <property type="project" value="InterPro"/>
</dbReference>
<evidence type="ECO:0000313" key="2">
    <source>
        <dbReference type="EMBL" id="HGZ60852.1"/>
    </source>
</evidence>
<feature type="transmembrane region" description="Helical" evidence="1">
    <location>
        <begin position="85"/>
        <end position="107"/>
    </location>
</feature>
<dbReference type="GO" id="GO:0016020">
    <property type="term" value="C:membrane"/>
    <property type="evidence" value="ECO:0007669"/>
    <property type="project" value="GOC"/>
</dbReference>
<gene>
    <name evidence="2" type="ORF">ENW83_06645</name>
</gene>
<feature type="transmembrane region" description="Helical" evidence="1">
    <location>
        <begin position="114"/>
        <end position="144"/>
    </location>
</feature>
<dbReference type="Pfam" id="PF04188">
    <property type="entry name" value="Mannosyl_trans2"/>
    <property type="match status" value="1"/>
</dbReference>
<protein>
    <recommendedName>
        <fullName evidence="3">Glycosyltransferase RgtA/B/C/D-like domain-containing protein</fullName>
    </recommendedName>
</protein>
<keyword evidence="1" id="KW-0812">Transmembrane</keyword>
<evidence type="ECO:0008006" key="3">
    <source>
        <dbReference type="Google" id="ProtNLM"/>
    </source>
</evidence>
<proteinExistence type="predicted"/>
<dbReference type="EMBL" id="DTLS01000188">
    <property type="protein sequence ID" value="HGZ60852.1"/>
    <property type="molecule type" value="Genomic_DNA"/>
</dbReference>
<feature type="transmembrane region" description="Helical" evidence="1">
    <location>
        <begin position="12"/>
        <end position="36"/>
    </location>
</feature>
<evidence type="ECO:0000256" key="1">
    <source>
        <dbReference type="SAM" id="Phobius"/>
    </source>
</evidence>
<keyword evidence="1" id="KW-1133">Transmembrane helix</keyword>
<reference evidence="2" key="1">
    <citation type="journal article" date="2020" name="mSystems">
        <title>Genome- and Community-Level Interaction Insights into Carbon Utilization and Element Cycling Functions of Hydrothermarchaeota in Hydrothermal Sediment.</title>
        <authorList>
            <person name="Zhou Z."/>
            <person name="Liu Y."/>
            <person name="Xu W."/>
            <person name="Pan J."/>
            <person name="Luo Z.H."/>
            <person name="Li M."/>
        </authorList>
    </citation>
    <scope>NUCLEOTIDE SEQUENCE [LARGE SCALE GENOMIC DNA]</scope>
    <source>
        <strain evidence="2">SpSt-885</strain>
    </source>
</reference>
<sequence length="346" mass="39171">MMKLMLRKEKGLLRLLSLFTASKLALILFLAAISGWSLETAFMKWDASRYINIALHGYSSPDDYAFAPLFPLIIKLVNTIIGIPWLSAALVSNAFSYVALLIFYRLYGEKTTLILAFFPTFLIYTLLPYSEPVTISFLALALYFSRKKENNVASMLSLSMAILSSYATAIVFPAFFMLKRKKYLLIPLITGIAILIFFQMETGDPFYYFYAEGKYWGSDLTSPWGQIQWILHGWFTSQYWGVGPITLPPAYWLVRNILFEAFFIFSLIPLVTRKMKLELVFSLLVIAQLLCIKGIPAISVPRLLLKALPAFYGSSILIGSKVRVYVSVSLATSFLVALLHVFSFFA</sequence>
<keyword evidence="1" id="KW-0472">Membrane</keyword>
<name>A0A7J3SNH7_9CREN</name>
<feature type="transmembrane region" description="Helical" evidence="1">
    <location>
        <begin position="324"/>
        <end position="345"/>
    </location>
</feature>
<feature type="transmembrane region" description="Helical" evidence="1">
    <location>
        <begin position="279"/>
        <end position="304"/>
    </location>
</feature>
<comment type="caution">
    <text evidence="2">The sequence shown here is derived from an EMBL/GenBank/DDBJ whole genome shotgun (WGS) entry which is preliminary data.</text>
</comment>
<dbReference type="GO" id="GO:0000009">
    <property type="term" value="F:alpha-1,6-mannosyltransferase activity"/>
    <property type="evidence" value="ECO:0007669"/>
    <property type="project" value="InterPro"/>
</dbReference>
<feature type="transmembrane region" description="Helical" evidence="1">
    <location>
        <begin position="250"/>
        <end position="272"/>
    </location>
</feature>
<feature type="transmembrane region" description="Helical" evidence="1">
    <location>
        <begin position="183"/>
        <end position="200"/>
    </location>
</feature>
<organism evidence="2">
    <name type="scientific">Fervidicoccus fontis</name>
    <dbReference type="NCBI Taxonomy" id="683846"/>
    <lineage>
        <taxon>Archaea</taxon>
        <taxon>Thermoproteota</taxon>
        <taxon>Thermoprotei</taxon>
        <taxon>Fervidicoccales</taxon>
        <taxon>Fervidicoccaceae</taxon>
        <taxon>Fervidicoccus</taxon>
    </lineage>
</organism>
<feature type="transmembrane region" description="Helical" evidence="1">
    <location>
        <begin position="156"/>
        <end position="176"/>
    </location>
</feature>